<dbReference type="AlphaFoldDB" id="A9KH48"/>
<reference evidence="3 4" key="1">
    <citation type="journal article" date="2009" name="Infect. Immun.">
        <title>Comparative genomics reveal extensive transposon-mediated genomic plasticity and diversity among potential effector proteins within the genus Coxiella.</title>
        <authorList>
            <person name="Beare P.A."/>
            <person name="Unsworth N."/>
            <person name="Andoh M."/>
            <person name="Voth D.E."/>
            <person name="Omsland A."/>
            <person name="Gilk S.D."/>
            <person name="Williams K.P."/>
            <person name="Sobral B.W."/>
            <person name="Kupko J.J.III."/>
            <person name="Porcella S.F."/>
            <person name="Samuel J.E."/>
            <person name="Heinzen R.A."/>
        </authorList>
    </citation>
    <scope>NUCLEOTIDE SEQUENCE [LARGE SCALE GENOMIC DNA]</scope>
    <source>
        <strain evidence="3 4">Dugway 5J108-111</strain>
        <plasmid evidence="4">pQpDG</plasmid>
    </source>
</reference>
<dbReference type="InterPro" id="IPR036291">
    <property type="entry name" value="NAD(P)-bd_dom_sf"/>
</dbReference>
<dbReference type="PRINTS" id="PR00081">
    <property type="entry name" value="GDHRDH"/>
</dbReference>
<keyword evidence="3" id="KW-0614">Plasmid</keyword>
<comment type="similarity">
    <text evidence="1">Belongs to the short-chain dehydrogenases/reductases (SDR) family.</text>
</comment>
<geneLocation type="plasmid" evidence="3 4">
    <name>pQpDG</name>
</geneLocation>
<dbReference type="GO" id="GO:0004316">
    <property type="term" value="F:3-oxoacyl-[acyl-carrier-protein] reductase (NADPH) activity"/>
    <property type="evidence" value="ECO:0007669"/>
    <property type="project" value="UniProtKB-EC"/>
</dbReference>
<dbReference type="Gene3D" id="3.40.50.720">
    <property type="entry name" value="NAD(P)-binding Rossmann-like Domain"/>
    <property type="match status" value="1"/>
</dbReference>
<dbReference type="PRINTS" id="PR00080">
    <property type="entry name" value="SDRFAMILY"/>
</dbReference>
<dbReference type="HOGENOM" id="CLU_010194_1_2_6"/>
<dbReference type="NCBIfam" id="NF005559">
    <property type="entry name" value="PRK07231.1"/>
    <property type="match status" value="1"/>
</dbReference>
<dbReference type="PANTHER" id="PTHR42760:SF133">
    <property type="entry name" value="3-OXOACYL-[ACYL-CARRIER-PROTEIN] REDUCTASE"/>
    <property type="match status" value="1"/>
</dbReference>
<protein>
    <submittedName>
        <fullName evidence="3">3-oxoacyl-[acyl-carrier protein] reductase</fullName>
        <ecNumber evidence="3">1.1.1.100</ecNumber>
    </submittedName>
</protein>
<dbReference type="SUPFAM" id="SSF51735">
    <property type="entry name" value="NAD(P)-binding Rossmann-fold domains"/>
    <property type="match status" value="1"/>
</dbReference>
<evidence type="ECO:0000256" key="2">
    <source>
        <dbReference type="ARBA" id="ARBA00023002"/>
    </source>
</evidence>
<dbReference type="PANTHER" id="PTHR42760">
    <property type="entry name" value="SHORT-CHAIN DEHYDROGENASES/REDUCTASES FAMILY MEMBER"/>
    <property type="match status" value="1"/>
</dbReference>
<dbReference type="EMBL" id="CP000735">
    <property type="protein sequence ID" value="ABS78545.1"/>
    <property type="molecule type" value="Genomic_DNA"/>
</dbReference>
<dbReference type="EC" id="1.1.1.100" evidence="3"/>
<gene>
    <name evidence="3" type="ordered locus">CBUD_A0018</name>
</gene>
<organism evidence="3 4">
    <name type="scientific">Coxiella burnetii (strain Dugway 5J108-111)</name>
    <dbReference type="NCBI Taxonomy" id="434922"/>
    <lineage>
        <taxon>Bacteria</taxon>
        <taxon>Pseudomonadati</taxon>
        <taxon>Pseudomonadota</taxon>
        <taxon>Gammaproteobacteria</taxon>
        <taxon>Legionellales</taxon>
        <taxon>Coxiellaceae</taxon>
        <taxon>Coxiella</taxon>
    </lineage>
</organism>
<dbReference type="KEGG" id="cbd:CBUD_A0018"/>
<accession>A9KH48</accession>
<dbReference type="FunFam" id="3.40.50.720:FF:000084">
    <property type="entry name" value="Short-chain dehydrogenase reductase"/>
    <property type="match status" value="1"/>
</dbReference>
<sequence length="258" mass="28053">MNDYSVKDKVVIVTGATKGMGLASSKQFLKMGSKVVMVYFGDAENARKVEAALSDYPAQLLLIKADITKAEDRQRIIDETINTFQRINVLVNNAGIPAKAGFLKEAEEDFNRVIDVNLKAPIFLAKLVAEQMIKQAQGGSIINFSSVAGHRAMGGISYDAAKAGIIRASQTMANTLGKYGIRVNSISPGTHKTEMNRYQWENRTELYENMIAVTALKRAAEADEMAGTVLYLASDQSSYTTGTDILVDGGYLSHCPGR</sequence>
<dbReference type="InterPro" id="IPR002347">
    <property type="entry name" value="SDR_fam"/>
</dbReference>
<dbReference type="Proteomes" id="UP000008555">
    <property type="component" value="Plasmid pQpDG"/>
</dbReference>
<dbReference type="GO" id="GO:0006633">
    <property type="term" value="P:fatty acid biosynthetic process"/>
    <property type="evidence" value="ECO:0007669"/>
    <property type="project" value="TreeGrafter"/>
</dbReference>
<proteinExistence type="inferred from homology"/>
<keyword evidence="2 3" id="KW-0560">Oxidoreductase</keyword>
<evidence type="ECO:0000256" key="1">
    <source>
        <dbReference type="ARBA" id="ARBA00006484"/>
    </source>
</evidence>
<dbReference type="CDD" id="cd05233">
    <property type="entry name" value="SDR_c"/>
    <property type="match status" value="1"/>
</dbReference>
<evidence type="ECO:0000313" key="3">
    <source>
        <dbReference type="EMBL" id="ABS78545.1"/>
    </source>
</evidence>
<dbReference type="GO" id="GO:0048038">
    <property type="term" value="F:quinone binding"/>
    <property type="evidence" value="ECO:0007669"/>
    <property type="project" value="TreeGrafter"/>
</dbReference>
<dbReference type="Pfam" id="PF13561">
    <property type="entry name" value="adh_short_C2"/>
    <property type="match status" value="1"/>
</dbReference>
<evidence type="ECO:0000313" key="4">
    <source>
        <dbReference type="Proteomes" id="UP000008555"/>
    </source>
</evidence>
<name>A9KH48_COXBN</name>